<evidence type="ECO:0000256" key="2">
    <source>
        <dbReference type="SAM" id="Phobius"/>
    </source>
</evidence>
<evidence type="ECO:0000313" key="3">
    <source>
        <dbReference type="EMBL" id="EPS44828.1"/>
    </source>
</evidence>
<dbReference type="PANTHER" id="PTHR16861:SF4">
    <property type="entry name" value="SH3 DOMAIN PROTEIN (AFU_ORTHOLOGUE AFUA_1G13610)"/>
    <property type="match status" value="1"/>
</dbReference>
<comment type="caution">
    <text evidence="3">The sequence shown here is derived from an EMBL/GenBank/DDBJ whole genome shotgun (WGS) entry which is preliminary data.</text>
</comment>
<feature type="transmembrane region" description="Helical" evidence="2">
    <location>
        <begin position="145"/>
        <end position="167"/>
    </location>
</feature>
<keyword evidence="2" id="KW-0472">Membrane</keyword>
<feature type="region of interest" description="Disordered" evidence="1">
    <location>
        <begin position="1"/>
        <end position="140"/>
    </location>
</feature>
<evidence type="ECO:0000256" key="1">
    <source>
        <dbReference type="SAM" id="MobiDB-lite"/>
    </source>
</evidence>
<feature type="compositionally biased region" description="Low complexity" evidence="1">
    <location>
        <begin position="1"/>
        <end position="35"/>
    </location>
</feature>
<feature type="compositionally biased region" description="Low complexity" evidence="1">
    <location>
        <begin position="42"/>
        <end position="102"/>
    </location>
</feature>
<keyword evidence="2" id="KW-0812">Transmembrane</keyword>
<protein>
    <submittedName>
        <fullName evidence="3">Uncharacterized protein</fullName>
    </submittedName>
</protein>
<feature type="compositionally biased region" description="Low complexity" evidence="1">
    <location>
        <begin position="116"/>
        <end position="129"/>
    </location>
</feature>
<accession>S8BZI6</accession>
<dbReference type="OrthoDB" id="5351116at2759"/>
<evidence type="ECO:0000313" key="4">
    <source>
        <dbReference type="Proteomes" id="UP000015100"/>
    </source>
</evidence>
<dbReference type="PANTHER" id="PTHR16861">
    <property type="entry name" value="GLYCOPROTEIN 38"/>
    <property type="match status" value="1"/>
</dbReference>
<name>S8BZI6_DACHA</name>
<reference evidence="4" key="2">
    <citation type="submission" date="2013-04" db="EMBL/GenBank/DDBJ databases">
        <title>Genomic mechanisms accounting for the adaptation to parasitism in nematode-trapping fungi.</title>
        <authorList>
            <person name="Ahren D.G."/>
        </authorList>
    </citation>
    <scope>NUCLEOTIDE SEQUENCE [LARGE SCALE GENOMIC DNA]</scope>
    <source>
        <strain evidence="4">CBS 200.50</strain>
    </source>
</reference>
<feature type="compositionally biased region" description="Pro residues" evidence="1">
    <location>
        <begin position="130"/>
        <end position="140"/>
    </location>
</feature>
<proteinExistence type="predicted"/>
<dbReference type="AlphaFoldDB" id="S8BZI6"/>
<keyword evidence="4" id="KW-1185">Reference proteome</keyword>
<reference evidence="3 4" key="1">
    <citation type="journal article" date="2013" name="PLoS Genet.">
        <title>Genomic mechanisms accounting for the adaptation to parasitism in nematode-trapping fungi.</title>
        <authorList>
            <person name="Meerupati T."/>
            <person name="Andersson K.M."/>
            <person name="Friman E."/>
            <person name="Kumar D."/>
            <person name="Tunlid A."/>
            <person name="Ahren D."/>
        </authorList>
    </citation>
    <scope>NUCLEOTIDE SEQUENCE [LARGE SCALE GENOMIC DNA]</scope>
    <source>
        <strain evidence="3 4">CBS 200.50</strain>
    </source>
</reference>
<sequence>MSTTTTTSTGASPGEASTLTTFTTLISSTPPSSESPIPPPSTTIDTRTFTTEPSASSSFTSLTTSSSSSTTDSFTTTLLTGTDNLPPSSSLTDSLTTSIPLTGPFISTNLPTNTFTGPSTSLPTETSTAPPTPTTVPPPKPKGGVIAGAVIGALAGLFLIGLAMYIVHRRSRRQGGGRSRFWKYSGAATPLPQTQARGSKKRIHSYEIQQIQPQAGPVPALVSVQFDPPMDDVGVNRLFDQLDDSIMDHIVNHHLPSSIRAEDLERYITDAALARKGILYHENGLLRNEGTRVHMFRAIFAYHIYSMIADMRIFSKTALKRLDQAPRAERGNHRMAMCKELRQSETEREKVVELVYESLETDTEVHILKNGTTSDDLRKGSLREIAEKIVGITLQLGCQRDGFIFAFRNTDYSRRTEGDPFEVAFLGTAAVNPQLFDTVKKIGAGNAVRAVVSPGVVRLPAGGDEYIIRKAKVVIA</sequence>
<feature type="compositionally biased region" description="Polar residues" evidence="1">
    <location>
        <begin position="105"/>
        <end position="115"/>
    </location>
</feature>
<organism evidence="3 4">
    <name type="scientific">Dactylellina haptotyla (strain CBS 200.50)</name>
    <name type="common">Nematode-trapping fungus</name>
    <name type="synonym">Monacrosporium haptotylum</name>
    <dbReference type="NCBI Taxonomy" id="1284197"/>
    <lineage>
        <taxon>Eukaryota</taxon>
        <taxon>Fungi</taxon>
        <taxon>Dikarya</taxon>
        <taxon>Ascomycota</taxon>
        <taxon>Pezizomycotina</taxon>
        <taxon>Orbiliomycetes</taxon>
        <taxon>Orbiliales</taxon>
        <taxon>Orbiliaceae</taxon>
        <taxon>Dactylellina</taxon>
    </lineage>
</organism>
<dbReference type="Proteomes" id="UP000015100">
    <property type="component" value="Unassembled WGS sequence"/>
</dbReference>
<dbReference type="HOGENOM" id="CLU_573655_0_0_1"/>
<gene>
    <name evidence="3" type="ORF">H072_1153</name>
</gene>
<dbReference type="EMBL" id="AQGS01000032">
    <property type="protein sequence ID" value="EPS44828.1"/>
    <property type="molecule type" value="Genomic_DNA"/>
</dbReference>
<keyword evidence="2" id="KW-1133">Transmembrane helix</keyword>